<protein>
    <submittedName>
        <fullName evidence="5">Response regulator</fullName>
    </submittedName>
</protein>
<evidence type="ECO:0000259" key="4">
    <source>
        <dbReference type="PROSITE" id="PS51832"/>
    </source>
</evidence>
<evidence type="ECO:0000313" key="5">
    <source>
        <dbReference type="EMBL" id="MCA6062702.1"/>
    </source>
</evidence>
<dbReference type="Pfam" id="PF13487">
    <property type="entry name" value="HD_5"/>
    <property type="match status" value="1"/>
</dbReference>
<proteinExistence type="predicted"/>
<dbReference type="SUPFAM" id="SSF109604">
    <property type="entry name" value="HD-domain/PDEase-like"/>
    <property type="match status" value="1"/>
</dbReference>
<reference evidence="5 6" key="1">
    <citation type="submission" date="2020-12" db="EMBL/GenBank/DDBJ databases">
        <title>Novel Thalassolituus-related marine hydrocarbonoclastic bacteria mediated algae-derived hydrocarbons mineralization in twilight zone of the northern South China Sea.</title>
        <authorList>
            <person name="Dong C."/>
        </authorList>
    </citation>
    <scope>NUCLEOTIDE SEQUENCE [LARGE SCALE GENOMIC DNA]</scope>
    <source>
        <strain evidence="5 6">IMCC1826</strain>
    </source>
</reference>
<dbReference type="SUPFAM" id="SSF52172">
    <property type="entry name" value="CheY-like"/>
    <property type="match status" value="1"/>
</dbReference>
<evidence type="ECO:0000256" key="1">
    <source>
        <dbReference type="PROSITE-ProRule" id="PRU00169"/>
    </source>
</evidence>
<dbReference type="Gene3D" id="1.10.3210.10">
    <property type="entry name" value="Hypothetical protein af1432"/>
    <property type="match status" value="1"/>
</dbReference>
<name>A0ABS7ZNR1_9GAMM</name>
<dbReference type="PANTHER" id="PTHR45228">
    <property type="entry name" value="CYCLIC DI-GMP PHOSPHODIESTERASE TM_0186-RELATED"/>
    <property type="match status" value="1"/>
</dbReference>
<gene>
    <name evidence="5" type="ORF">I9W95_03680</name>
</gene>
<organism evidence="5 6">
    <name type="scientific">Thalassolituus marinus</name>
    <dbReference type="NCBI Taxonomy" id="671053"/>
    <lineage>
        <taxon>Bacteria</taxon>
        <taxon>Pseudomonadati</taxon>
        <taxon>Pseudomonadota</taxon>
        <taxon>Gammaproteobacteria</taxon>
        <taxon>Oceanospirillales</taxon>
        <taxon>Oceanospirillaceae</taxon>
        <taxon>Thalassolituus</taxon>
    </lineage>
</organism>
<dbReference type="Proteomes" id="UP000714380">
    <property type="component" value="Unassembled WGS sequence"/>
</dbReference>
<feature type="modified residue" description="4-aspartylphosphate" evidence="1">
    <location>
        <position position="64"/>
    </location>
</feature>
<dbReference type="SMART" id="SM00448">
    <property type="entry name" value="REC"/>
    <property type="match status" value="1"/>
</dbReference>
<dbReference type="InterPro" id="IPR037522">
    <property type="entry name" value="HD_GYP_dom"/>
</dbReference>
<dbReference type="InterPro" id="IPR052020">
    <property type="entry name" value="Cyclic_di-GMP/3'3'-cGAMP_PDE"/>
</dbReference>
<keyword evidence="6" id="KW-1185">Reference proteome</keyword>
<accession>A0ABS7ZNR1</accession>
<dbReference type="InterPro" id="IPR011006">
    <property type="entry name" value="CheY-like_superfamily"/>
</dbReference>
<feature type="coiled-coil region" evidence="2">
    <location>
        <begin position="139"/>
        <end position="184"/>
    </location>
</feature>
<evidence type="ECO:0000313" key="6">
    <source>
        <dbReference type="Proteomes" id="UP000714380"/>
    </source>
</evidence>
<dbReference type="PANTHER" id="PTHR45228:SF8">
    <property type="entry name" value="TWO-COMPONENT RESPONSE REGULATOR-RELATED"/>
    <property type="match status" value="1"/>
</dbReference>
<dbReference type="InterPro" id="IPR003607">
    <property type="entry name" value="HD/PDEase_dom"/>
</dbReference>
<sequence length="451" mass="51510">MLSDGYSEMAREKHGRLLIVDDEESVLQALRRLFHRQYDVVTHTSGAAALEQLQNERFDVIISDMRMPGMNGAELLKNCFELYPQMIRILLTGYSDLESAIKAINEGNIYRYVAKPWDNDMLRALIVEAIETRDLKDANQKLNAHIVTQNEELERLNRQLQEKYQEKSDQVGEAEAKLQDAYRTLRQEFNSMVHILVGIMERRNGEEEGSSEKLARLAKEFAEFAGLEGQQIQDVYYAALLRNIGKVPLPDAVLDKAVSQMSMVEKQEYAHFPIHGQTTLMLLEPLQNASNIIRSHMELYNGKGFPDKLAGDAIPKEARILRIVCDYVDSQREHNFLGEALEPDAARAYLLKLSGQRYDRELVDIFMDVLKEYTEGVVSNFERIPIQEARVGMVLVDNLISPAGVVLLSQGTQLTQRHVDKLLAMQLQFEGHEIKLHIRRENTAEPDSQPE</sequence>
<dbReference type="RefSeq" id="WP_225671964.1">
    <property type="nucleotide sequence ID" value="NZ_JAEDAH010000016.1"/>
</dbReference>
<dbReference type="Gene3D" id="3.40.50.2300">
    <property type="match status" value="1"/>
</dbReference>
<feature type="domain" description="Response regulatory" evidence="3">
    <location>
        <begin position="16"/>
        <end position="130"/>
    </location>
</feature>
<keyword evidence="1" id="KW-0597">Phosphoprotein</keyword>
<dbReference type="EMBL" id="JAEDAH010000016">
    <property type="protein sequence ID" value="MCA6062702.1"/>
    <property type="molecule type" value="Genomic_DNA"/>
</dbReference>
<dbReference type="CDD" id="cd00077">
    <property type="entry name" value="HDc"/>
    <property type="match status" value="1"/>
</dbReference>
<dbReference type="CDD" id="cd17569">
    <property type="entry name" value="REC_HupR-like"/>
    <property type="match status" value="1"/>
</dbReference>
<evidence type="ECO:0000259" key="3">
    <source>
        <dbReference type="PROSITE" id="PS50110"/>
    </source>
</evidence>
<dbReference type="PROSITE" id="PS51832">
    <property type="entry name" value="HD_GYP"/>
    <property type="match status" value="1"/>
</dbReference>
<feature type="domain" description="HD-GYP" evidence="4">
    <location>
        <begin position="185"/>
        <end position="382"/>
    </location>
</feature>
<keyword evidence="2" id="KW-0175">Coiled coil</keyword>
<dbReference type="InterPro" id="IPR001789">
    <property type="entry name" value="Sig_transdc_resp-reg_receiver"/>
</dbReference>
<dbReference type="Pfam" id="PF00072">
    <property type="entry name" value="Response_reg"/>
    <property type="match status" value="1"/>
</dbReference>
<comment type="caution">
    <text evidence="5">The sequence shown here is derived from an EMBL/GenBank/DDBJ whole genome shotgun (WGS) entry which is preliminary data.</text>
</comment>
<dbReference type="PROSITE" id="PS50110">
    <property type="entry name" value="RESPONSE_REGULATORY"/>
    <property type="match status" value="1"/>
</dbReference>
<evidence type="ECO:0000256" key="2">
    <source>
        <dbReference type="SAM" id="Coils"/>
    </source>
</evidence>